<evidence type="ECO:0000259" key="2">
    <source>
        <dbReference type="SMART" id="SM00899"/>
    </source>
</evidence>
<proteinExistence type="predicted"/>
<dbReference type="Pfam" id="PF04023">
    <property type="entry name" value="FeoA"/>
    <property type="match status" value="1"/>
</dbReference>
<evidence type="ECO:0000313" key="3">
    <source>
        <dbReference type="EMBL" id="KNF07848.1"/>
    </source>
</evidence>
<evidence type="ECO:0000313" key="4">
    <source>
        <dbReference type="Proteomes" id="UP000037267"/>
    </source>
</evidence>
<dbReference type="EMBL" id="LGSS01000011">
    <property type="protein sequence ID" value="KNF07848.1"/>
    <property type="molecule type" value="Genomic_DNA"/>
</dbReference>
<dbReference type="SMART" id="SM00899">
    <property type="entry name" value="FeoA"/>
    <property type="match status" value="1"/>
</dbReference>
<dbReference type="InterPro" id="IPR007167">
    <property type="entry name" value="Fe-transptr_FeoA-like"/>
</dbReference>
<dbReference type="InterPro" id="IPR038157">
    <property type="entry name" value="FeoA_core_dom"/>
</dbReference>
<keyword evidence="4" id="KW-1185">Reference proteome</keyword>
<dbReference type="Gene3D" id="2.30.30.90">
    <property type="match status" value="1"/>
</dbReference>
<keyword evidence="1" id="KW-0408">Iron</keyword>
<dbReference type="AlphaFoldDB" id="A0A0L0W8E9"/>
<comment type="caution">
    <text evidence="3">The sequence shown here is derived from an EMBL/GenBank/DDBJ whole genome shotgun (WGS) entry which is preliminary data.</text>
</comment>
<feature type="domain" description="Ferrous iron transporter FeoA-like" evidence="2">
    <location>
        <begin position="1"/>
        <end position="69"/>
    </location>
</feature>
<name>A0A0L0W8E9_GOTPU</name>
<accession>A0A0L0W8E9</accession>
<reference evidence="4" key="1">
    <citation type="submission" date="2015-07" db="EMBL/GenBank/DDBJ databases">
        <title>Draft genome sequence of the purine-degrading Gottschalkia purinilyticum DSM 1384 (formerly Clostridium purinilyticum).</title>
        <authorList>
            <person name="Poehlein A."/>
            <person name="Schiel-Bengelsdorf B."/>
            <person name="Bengelsdorf F.R."/>
            <person name="Daniel R."/>
            <person name="Duerre P."/>
        </authorList>
    </citation>
    <scope>NUCLEOTIDE SEQUENCE [LARGE SCALE GENOMIC DNA]</scope>
    <source>
        <strain evidence="4">DSM 1384</strain>
    </source>
</reference>
<protein>
    <submittedName>
        <fullName evidence="3">FeoA family protein</fullName>
    </submittedName>
</protein>
<dbReference type="RefSeq" id="WP_050355762.1">
    <property type="nucleotide sequence ID" value="NZ_LGSS01000011.1"/>
</dbReference>
<dbReference type="OrthoDB" id="9811076at2"/>
<dbReference type="InterPro" id="IPR008988">
    <property type="entry name" value="Transcriptional_repressor_C"/>
</dbReference>
<dbReference type="SUPFAM" id="SSF50037">
    <property type="entry name" value="C-terminal domain of transcriptional repressors"/>
    <property type="match status" value="1"/>
</dbReference>
<gene>
    <name evidence="3" type="ORF">CLPU_11c00160</name>
</gene>
<dbReference type="GO" id="GO:0046914">
    <property type="term" value="F:transition metal ion binding"/>
    <property type="evidence" value="ECO:0007669"/>
    <property type="project" value="InterPro"/>
</dbReference>
<dbReference type="STRING" id="1503.CLPU_11c00160"/>
<organism evidence="3 4">
    <name type="scientific">Gottschalkia purinilytica</name>
    <name type="common">Clostridium purinilyticum</name>
    <dbReference type="NCBI Taxonomy" id="1503"/>
    <lineage>
        <taxon>Bacteria</taxon>
        <taxon>Bacillati</taxon>
        <taxon>Bacillota</taxon>
        <taxon>Tissierellia</taxon>
        <taxon>Tissierellales</taxon>
        <taxon>Gottschalkiaceae</taxon>
        <taxon>Gottschalkia</taxon>
    </lineage>
</organism>
<sequence length="71" mass="7766">MCLYNIEKSKFCVIEKTPEIGLLSSIGVREGVKLSVVTKQPLGGPIVVQIGKRNIAIAKDIAEQIKIQEVM</sequence>
<evidence type="ECO:0000256" key="1">
    <source>
        <dbReference type="ARBA" id="ARBA00023004"/>
    </source>
</evidence>
<dbReference type="Proteomes" id="UP000037267">
    <property type="component" value="Unassembled WGS sequence"/>
</dbReference>